<dbReference type="RefSeq" id="WP_129783015.1">
    <property type="nucleotide sequence ID" value="NZ_RZHH01000001.1"/>
</dbReference>
<gene>
    <name evidence="3" type="ORF">ELS19_00315</name>
</gene>
<name>A0A482TDU5_9EURY</name>
<organism evidence="3 4">
    <name type="scientific">Halogeometricum borinquense</name>
    <dbReference type="NCBI Taxonomy" id="60847"/>
    <lineage>
        <taxon>Archaea</taxon>
        <taxon>Methanobacteriati</taxon>
        <taxon>Methanobacteriota</taxon>
        <taxon>Stenosarchaea group</taxon>
        <taxon>Halobacteria</taxon>
        <taxon>Halobacteriales</taxon>
        <taxon>Haloferacaceae</taxon>
        <taxon>Halogeometricum</taxon>
    </lineage>
</organism>
<dbReference type="SUPFAM" id="SSF53756">
    <property type="entry name" value="UDP-Glycosyltransferase/glycogen phosphorylase"/>
    <property type="match status" value="1"/>
</dbReference>
<dbReference type="InterPro" id="IPR028098">
    <property type="entry name" value="Glyco_trans_4-like_N"/>
</dbReference>
<proteinExistence type="predicted"/>
<evidence type="ECO:0000313" key="3">
    <source>
        <dbReference type="EMBL" id="RYJ19486.1"/>
    </source>
</evidence>
<feature type="domain" description="Glycosyltransferase subfamily 4-like N-terminal" evidence="2">
    <location>
        <begin position="24"/>
        <end position="131"/>
    </location>
</feature>
<dbReference type="Proteomes" id="UP000294028">
    <property type="component" value="Unassembled WGS sequence"/>
</dbReference>
<evidence type="ECO:0000313" key="4">
    <source>
        <dbReference type="Proteomes" id="UP000294028"/>
    </source>
</evidence>
<sequence length="153" mass="16186">MTSDTPLGCVLFVSPGVDIASPFSGQGTRFHHLSAGLAGANWRVVTLVPNDVAGDLIPWADATYTYVQSENPFHTDVTPSYLTTLAAIMDDHDIDVIHLSRGVFGASAIAARRESDASVVYAAQNVEAEHQGDFDDTAPVDSRDTGPRTAAAI</sequence>
<reference evidence="3 4" key="1">
    <citation type="submission" date="2018-12" db="EMBL/GenBank/DDBJ databases">
        <title>Genome analysis provides insights into bioremediation potentialities of Halogeometricum borinquense strain N11.</title>
        <authorList>
            <person name="Najjari A."/>
            <person name="Youssef N."/>
            <person name="Fhoula I."/>
            <person name="Ben Dhia O."/>
            <person name="Mahjoubi M."/>
            <person name="Ouzari H.I."/>
            <person name="Cherif A."/>
        </authorList>
    </citation>
    <scope>NUCLEOTIDE SEQUENCE [LARGE SCALE GENOMIC DNA]</scope>
    <source>
        <strain evidence="3 4">N11</strain>
    </source>
</reference>
<dbReference type="Pfam" id="PF13579">
    <property type="entry name" value="Glyco_trans_4_4"/>
    <property type="match status" value="1"/>
</dbReference>
<evidence type="ECO:0000259" key="2">
    <source>
        <dbReference type="Pfam" id="PF13579"/>
    </source>
</evidence>
<evidence type="ECO:0000256" key="1">
    <source>
        <dbReference type="SAM" id="MobiDB-lite"/>
    </source>
</evidence>
<accession>A0A482TDU5</accession>
<dbReference type="AlphaFoldDB" id="A0A482TDU5"/>
<feature type="region of interest" description="Disordered" evidence="1">
    <location>
        <begin position="130"/>
        <end position="153"/>
    </location>
</feature>
<protein>
    <recommendedName>
        <fullName evidence="2">Glycosyltransferase subfamily 4-like N-terminal domain-containing protein</fullName>
    </recommendedName>
</protein>
<dbReference type="EMBL" id="RZHH01000001">
    <property type="protein sequence ID" value="RYJ19486.1"/>
    <property type="molecule type" value="Genomic_DNA"/>
</dbReference>
<comment type="caution">
    <text evidence="3">The sequence shown here is derived from an EMBL/GenBank/DDBJ whole genome shotgun (WGS) entry which is preliminary data.</text>
</comment>
<dbReference type="Gene3D" id="3.40.50.2000">
    <property type="entry name" value="Glycogen Phosphorylase B"/>
    <property type="match status" value="1"/>
</dbReference>